<comment type="caution">
    <text evidence="2">The sequence shown here is derived from an EMBL/GenBank/DDBJ whole genome shotgun (WGS) entry which is preliminary data.</text>
</comment>
<evidence type="ECO:0000256" key="1">
    <source>
        <dbReference type="SAM" id="Phobius"/>
    </source>
</evidence>
<keyword evidence="1" id="KW-0812">Transmembrane</keyword>
<accession>A0ABS5VYI0</accession>
<name>A0ABS5VYI0_9BACT</name>
<dbReference type="InterPro" id="IPR025356">
    <property type="entry name" value="DUF4260"/>
</dbReference>
<evidence type="ECO:0000313" key="2">
    <source>
        <dbReference type="EMBL" id="MBT1705920.1"/>
    </source>
</evidence>
<feature type="transmembrane region" description="Helical" evidence="1">
    <location>
        <begin position="63"/>
        <end position="87"/>
    </location>
</feature>
<dbReference type="Pfam" id="PF14079">
    <property type="entry name" value="DUF4260"/>
    <property type="match status" value="1"/>
</dbReference>
<keyword evidence="1" id="KW-1133">Transmembrane helix</keyword>
<feature type="transmembrane region" description="Helical" evidence="1">
    <location>
        <begin position="12"/>
        <end position="34"/>
    </location>
</feature>
<dbReference type="RefSeq" id="WP_254156320.1">
    <property type="nucleotide sequence ID" value="NZ_JAHESD010000073.1"/>
</dbReference>
<dbReference type="EMBL" id="JAHESD010000073">
    <property type="protein sequence ID" value="MBT1705920.1"/>
    <property type="molecule type" value="Genomic_DNA"/>
</dbReference>
<protein>
    <submittedName>
        <fullName evidence="2">DUF4260 family protein</fullName>
    </submittedName>
</protein>
<sequence length="120" mass="13959">MKNLLRFEEAFMFLLSIYLTSLLPYKWWLFWAWLLVPDLSFVAYAVNAKTGAFFYNLFHHKGIAIAIYILGLYLASEPLQFVGLLLFGHSSMDRMFGYGLKYADNFHNTHLGWIGNHQNG</sequence>
<reference evidence="2 3" key="1">
    <citation type="submission" date="2021-05" db="EMBL/GenBank/DDBJ databases">
        <title>A Polyphasic approach of four new species of the genus Ohtaekwangia: Ohtaekwangia histidinii sp. nov., Ohtaekwangia cretensis sp. nov., Ohtaekwangia indiensis sp. nov., Ohtaekwangia reichenbachii sp. nov. from diverse environment.</title>
        <authorList>
            <person name="Octaviana S."/>
        </authorList>
    </citation>
    <scope>NUCLEOTIDE SEQUENCE [LARGE SCALE GENOMIC DNA]</scope>
    <source>
        <strain evidence="2 3">PWU20</strain>
    </source>
</reference>
<keyword evidence="1" id="KW-0472">Membrane</keyword>
<keyword evidence="3" id="KW-1185">Reference proteome</keyword>
<dbReference type="Proteomes" id="UP000772618">
    <property type="component" value="Unassembled WGS sequence"/>
</dbReference>
<proteinExistence type="predicted"/>
<gene>
    <name evidence="2" type="ORF">KK060_21695</name>
</gene>
<evidence type="ECO:0000313" key="3">
    <source>
        <dbReference type="Proteomes" id="UP000772618"/>
    </source>
</evidence>
<organism evidence="2 3">
    <name type="scientific">Chryseosolibacter indicus</name>
    <dbReference type="NCBI Taxonomy" id="2782351"/>
    <lineage>
        <taxon>Bacteria</taxon>
        <taxon>Pseudomonadati</taxon>
        <taxon>Bacteroidota</taxon>
        <taxon>Cytophagia</taxon>
        <taxon>Cytophagales</taxon>
        <taxon>Chryseotaleaceae</taxon>
        <taxon>Chryseosolibacter</taxon>
    </lineage>
</organism>